<evidence type="ECO:0000313" key="6">
    <source>
        <dbReference type="Proteomes" id="UP000621500"/>
    </source>
</evidence>
<feature type="transmembrane region" description="Helical" evidence="3">
    <location>
        <begin position="86"/>
        <end position="104"/>
    </location>
</feature>
<dbReference type="EMBL" id="BONX01000007">
    <property type="protein sequence ID" value="GIG94783.1"/>
    <property type="molecule type" value="Genomic_DNA"/>
</dbReference>
<feature type="transmembrane region" description="Helical" evidence="3">
    <location>
        <begin position="170"/>
        <end position="190"/>
    </location>
</feature>
<evidence type="ECO:0000313" key="5">
    <source>
        <dbReference type="EMBL" id="GIG94783.1"/>
    </source>
</evidence>
<comment type="caution">
    <text evidence="5">The sequence shown here is derived from an EMBL/GenBank/DDBJ whole genome shotgun (WGS) entry which is preliminary data.</text>
</comment>
<dbReference type="SUPFAM" id="SSF103481">
    <property type="entry name" value="Multidrug resistance efflux transporter EmrE"/>
    <property type="match status" value="2"/>
</dbReference>
<feature type="transmembrane region" description="Helical" evidence="3">
    <location>
        <begin position="62"/>
        <end position="80"/>
    </location>
</feature>
<dbReference type="Pfam" id="PF00892">
    <property type="entry name" value="EamA"/>
    <property type="match status" value="1"/>
</dbReference>
<organism evidence="5 6">
    <name type="scientific">Plantactinospora mayteni</name>
    <dbReference type="NCBI Taxonomy" id="566021"/>
    <lineage>
        <taxon>Bacteria</taxon>
        <taxon>Bacillati</taxon>
        <taxon>Actinomycetota</taxon>
        <taxon>Actinomycetes</taxon>
        <taxon>Micromonosporales</taxon>
        <taxon>Micromonosporaceae</taxon>
        <taxon>Plantactinospora</taxon>
    </lineage>
</organism>
<feature type="transmembrane region" description="Helical" evidence="3">
    <location>
        <begin position="135"/>
        <end position="158"/>
    </location>
</feature>
<sequence length="334" mass="34312">MLRGIATMIGSGTSNQVGAALGAHAFGTLGPAGVVAVRQFVAAAVLWPVARPNLRRFTWPQWWPTLLLGLVFATMNLSLYTAIDRIGLGLAVTLEFLGPLAVALAGSRTRLDLLCAAGACLGVYVLVLPGPASDYLGVGLGLLAAACWAAYILLNRLLGTRLPGLEAPAAATLVSATLYLPVAAVLLARGRLDGTAILYAVAAGVLSSVVPYAADLVALRTVPARLFGVFMSVHPVLAALAGIVILGQLLAPHEWAGIAVIVTTNALAVHSASARRASGIGRATGLGKRSAAVARRLRSTAPHGEPGRAGHHDGERHDAEEGQQMPRLDSAHAG</sequence>
<keyword evidence="3" id="KW-0472">Membrane</keyword>
<feature type="transmembrane region" description="Helical" evidence="3">
    <location>
        <begin position="255"/>
        <end position="272"/>
    </location>
</feature>
<dbReference type="InterPro" id="IPR000620">
    <property type="entry name" value="EamA_dom"/>
</dbReference>
<feature type="transmembrane region" description="Helical" evidence="3">
    <location>
        <begin position="196"/>
        <end position="214"/>
    </location>
</feature>
<dbReference type="Proteomes" id="UP000621500">
    <property type="component" value="Unassembled WGS sequence"/>
</dbReference>
<evidence type="ECO:0000256" key="1">
    <source>
        <dbReference type="ARBA" id="ARBA00007362"/>
    </source>
</evidence>
<evidence type="ECO:0000259" key="4">
    <source>
        <dbReference type="Pfam" id="PF00892"/>
    </source>
</evidence>
<comment type="similarity">
    <text evidence="1">Belongs to the EamA transporter family.</text>
</comment>
<feature type="domain" description="EamA" evidence="4">
    <location>
        <begin position="136"/>
        <end position="263"/>
    </location>
</feature>
<feature type="transmembrane region" description="Helical" evidence="3">
    <location>
        <begin position="226"/>
        <end position="249"/>
    </location>
</feature>
<reference evidence="5 6" key="1">
    <citation type="submission" date="2021-01" db="EMBL/GenBank/DDBJ databases">
        <title>Whole genome shotgun sequence of Plantactinospora mayteni NBRC 109088.</title>
        <authorList>
            <person name="Komaki H."/>
            <person name="Tamura T."/>
        </authorList>
    </citation>
    <scope>NUCLEOTIDE SEQUENCE [LARGE SCALE GENOMIC DNA]</scope>
    <source>
        <strain evidence="5 6">NBRC 109088</strain>
    </source>
</reference>
<gene>
    <name evidence="5" type="ORF">Pma05_13560</name>
</gene>
<feature type="compositionally biased region" description="Basic and acidic residues" evidence="2">
    <location>
        <begin position="305"/>
        <end position="320"/>
    </location>
</feature>
<accession>A0ABQ4EJ46</accession>
<name>A0ABQ4EJ46_9ACTN</name>
<evidence type="ECO:0000256" key="3">
    <source>
        <dbReference type="SAM" id="Phobius"/>
    </source>
</evidence>
<protein>
    <submittedName>
        <fullName evidence="5">Membrane protein</fullName>
    </submittedName>
</protein>
<feature type="region of interest" description="Disordered" evidence="2">
    <location>
        <begin position="299"/>
        <end position="334"/>
    </location>
</feature>
<dbReference type="InterPro" id="IPR037185">
    <property type="entry name" value="EmrE-like"/>
</dbReference>
<evidence type="ECO:0000256" key="2">
    <source>
        <dbReference type="SAM" id="MobiDB-lite"/>
    </source>
</evidence>
<keyword evidence="6" id="KW-1185">Reference proteome</keyword>
<keyword evidence="3" id="KW-0812">Transmembrane</keyword>
<dbReference type="PANTHER" id="PTHR22911">
    <property type="entry name" value="ACYL-MALONYL CONDENSING ENZYME-RELATED"/>
    <property type="match status" value="1"/>
</dbReference>
<keyword evidence="3" id="KW-1133">Transmembrane helix</keyword>
<proteinExistence type="inferred from homology"/>
<dbReference type="PANTHER" id="PTHR22911:SF37">
    <property type="entry name" value="THREONINE_HOMOSERINE EXPORTER RHTA"/>
    <property type="match status" value="1"/>
</dbReference>